<dbReference type="GO" id="GO:1904680">
    <property type="term" value="F:peptide transmembrane transporter activity"/>
    <property type="evidence" value="ECO:0007669"/>
    <property type="project" value="TreeGrafter"/>
</dbReference>
<dbReference type="RefSeq" id="WP_121010867.1">
    <property type="nucleotide sequence ID" value="NZ_RBXO01000001.1"/>
</dbReference>
<protein>
    <submittedName>
        <fullName evidence="4">Peptide/nickel transport system substrate-binding protein</fullName>
    </submittedName>
</protein>
<gene>
    <name evidence="4" type="ORF">C8E97_1137</name>
</gene>
<feature type="domain" description="Solute-binding protein family 5" evidence="3">
    <location>
        <begin position="111"/>
        <end position="519"/>
    </location>
</feature>
<dbReference type="Gene3D" id="3.40.190.10">
    <property type="entry name" value="Periplasmic binding protein-like II"/>
    <property type="match status" value="1"/>
</dbReference>
<dbReference type="GO" id="GO:0015833">
    <property type="term" value="P:peptide transport"/>
    <property type="evidence" value="ECO:0007669"/>
    <property type="project" value="TreeGrafter"/>
</dbReference>
<evidence type="ECO:0000259" key="3">
    <source>
        <dbReference type="Pfam" id="PF00496"/>
    </source>
</evidence>
<organism evidence="4 5">
    <name type="scientific">Saccharothrix australiensis</name>
    <dbReference type="NCBI Taxonomy" id="2072"/>
    <lineage>
        <taxon>Bacteria</taxon>
        <taxon>Bacillati</taxon>
        <taxon>Actinomycetota</taxon>
        <taxon>Actinomycetes</taxon>
        <taxon>Pseudonocardiales</taxon>
        <taxon>Pseudonocardiaceae</taxon>
        <taxon>Saccharothrix</taxon>
    </lineage>
</organism>
<dbReference type="SUPFAM" id="SSF53850">
    <property type="entry name" value="Periplasmic binding protein-like II"/>
    <property type="match status" value="1"/>
</dbReference>
<dbReference type="Gene3D" id="3.90.76.10">
    <property type="entry name" value="Dipeptide-binding Protein, Domain 1"/>
    <property type="match status" value="1"/>
</dbReference>
<reference evidence="4 5" key="1">
    <citation type="submission" date="2018-10" db="EMBL/GenBank/DDBJ databases">
        <title>Sequencing the genomes of 1000 actinobacteria strains.</title>
        <authorList>
            <person name="Klenk H.-P."/>
        </authorList>
    </citation>
    <scope>NUCLEOTIDE SEQUENCE [LARGE SCALE GENOMIC DNA]</scope>
    <source>
        <strain evidence="4 5">DSM 43800</strain>
    </source>
</reference>
<dbReference type="InterPro" id="IPR000914">
    <property type="entry name" value="SBP_5_dom"/>
</dbReference>
<dbReference type="PROSITE" id="PS51257">
    <property type="entry name" value="PROKAR_LIPOPROTEIN"/>
    <property type="match status" value="1"/>
</dbReference>
<keyword evidence="2" id="KW-0732">Signal</keyword>
<feature type="signal peptide" evidence="2">
    <location>
        <begin position="1"/>
        <end position="22"/>
    </location>
</feature>
<dbReference type="PANTHER" id="PTHR30290">
    <property type="entry name" value="PERIPLASMIC BINDING COMPONENT OF ABC TRANSPORTER"/>
    <property type="match status" value="1"/>
</dbReference>
<accession>A0A495VW80</accession>
<dbReference type="OrthoDB" id="7888869at2"/>
<evidence type="ECO:0000313" key="4">
    <source>
        <dbReference type="EMBL" id="RKT52615.1"/>
    </source>
</evidence>
<comment type="caution">
    <text evidence="4">The sequence shown here is derived from an EMBL/GenBank/DDBJ whole genome shotgun (WGS) entry which is preliminary data.</text>
</comment>
<evidence type="ECO:0000313" key="5">
    <source>
        <dbReference type="Proteomes" id="UP000282084"/>
    </source>
</evidence>
<dbReference type="EMBL" id="RBXO01000001">
    <property type="protein sequence ID" value="RKT52615.1"/>
    <property type="molecule type" value="Genomic_DNA"/>
</dbReference>
<dbReference type="Proteomes" id="UP000282084">
    <property type="component" value="Unassembled WGS sequence"/>
</dbReference>
<sequence>MRRSKAVSALALLTGAALLLSACGGGGTSGSDQGGQQNADPGKIGGQDELLKRPKVDDIGEISVVVEEGFHNYNNYIGATNNFSSVIALSQVSPSPYIADLSPDGKVVIKVDGDLMESIKVTSTEPQTIEWKVNKAAVWSDGKPIDCDDFHLKWLAGASKATIKGDDGSEAGIFDTSPTGYENIEKLECSDDDKTIKTTFFKDQAFADYRSLFSYIGSDGILPAHILEEKTGVADITKVTPDQNDETVKKVAEFFTKGWLGFDPSVALSGGPYLIESTDLKDQTVLVRNPKWWGEKPAASKVILKTNTDAQSAAQQLQNKEAVVIAPQADPAVAQQLRGDSSFKVFAAGGQTFEHVDFNMSRPLFKQNKELRVAIAQCFDREDLVEKLIKDVDPNAKPLGNFMFMPNEVGYEDHYSDTGKGDVAAAKKTLEDAGWKQGGDGIYTKGEFRASFKLGHKIVQRRADTVRILQDKCRQAGIEIIDDQAADFNDKRLPASEFDAALFAWVGQPVKAGSYGNYAQKEKGGTGNYNLYDSAVVTEKWQAANRMLDFQKRIEAMNEIDKQMRDDMHSVPLFQLADFAASTADISPISYIGVGGGVTWNLYAWQIKK</sequence>
<dbReference type="CDD" id="cd08501">
    <property type="entry name" value="PBP2_Lpqw"/>
    <property type="match status" value="1"/>
</dbReference>
<feature type="region of interest" description="Disordered" evidence="1">
    <location>
        <begin position="29"/>
        <end position="49"/>
    </location>
</feature>
<dbReference type="AlphaFoldDB" id="A0A495VW80"/>
<name>A0A495VW80_9PSEU</name>
<evidence type="ECO:0000256" key="1">
    <source>
        <dbReference type="SAM" id="MobiDB-lite"/>
    </source>
</evidence>
<keyword evidence="5" id="KW-1185">Reference proteome</keyword>
<dbReference type="PANTHER" id="PTHR30290:SF65">
    <property type="entry name" value="MONOACYL PHOSPHATIDYLINOSITOL TETRAMANNOSIDE-BINDING PROTEIN LPQW-RELATED"/>
    <property type="match status" value="1"/>
</dbReference>
<evidence type="ECO:0000256" key="2">
    <source>
        <dbReference type="SAM" id="SignalP"/>
    </source>
</evidence>
<dbReference type="Pfam" id="PF00496">
    <property type="entry name" value="SBP_bac_5"/>
    <property type="match status" value="1"/>
</dbReference>
<feature type="chain" id="PRO_5039547304" evidence="2">
    <location>
        <begin position="23"/>
        <end position="609"/>
    </location>
</feature>
<dbReference type="InterPro" id="IPR039424">
    <property type="entry name" value="SBP_5"/>
</dbReference>
<dbReference type="Gene3D" id="3.10.105.10">
    <property type="entry name" value="Dipeptide-binding Protein, Domain 3"/>
    <property type="match status" value="1"/>
</dbReference>
<proteinExistence type="predicted"/>